<keyword evidence="4 6" id="KW-1133">Transmembrane helix</keyword>
<feature type="transmembrane region" description="Helical" evidence="6">
    <location>
        <begin position="273"/>
        <end position="292"/>
    </location>
</feature>
<feature type="transmembrane region" description="Helical" evidence="6">
    <location>
        <begin position="409"/>
        <end position="428"/>
    </location>
</feature>
<dbReference type="InterPro" id="IPR020846">
    <property type="entry name" value="MFS_dom"/>
</dbReference>
<comment type="subcellular location">
    <subcellularLocation>
        <location evidence="1">Membrane</location>
        <topology evidence="1">Multi-pass membrane protein</topology>
    </subcellularLocation>
</comment>
<dbReference type="Pfam" id="PF07690">
    <property type="entry name" value="MFS_1"/>
    <property type="match status" value="1"/>
</dbReference>
<protein>
    <submittedName>
        <fullName evidence="8">Permease of the major facilitator superfamily</fullName>
    </submittedName>
</protein>
<accession>A0A0F7SRI9</accession>
<sequence length="614" mass="67779">MSRQANGLGNKARIDERATIAWGASITCLKPTAQSIHRISRFWYGRASPVWCWSSSPENSPSGSLICVQFSFPPSYTQHPPPPPLTTIMDTKHDLARVDSFDEDMKAEAVHTENWKDEAFDPHKIQKPASIENLSEEELIALQKKATRKLDLSVMPVMLLLYILNYLDLRNSLGLAPIFISRHNNTRPSSVFSSQDISLSRFPVTWSSVESRSLPSESICSCRLICRLSLTLVDTFVPSTSNNYICLACALWGVVSGCTGVVKSYDQLLACRVLLGVTEAAFFPGAIFYLSCCYTKKQMALRTAILYSGSQLGNAFGGLLCIAILKLSGKHGIEGWQWLFIVEGVATVGCALCCALILPNTIRSARWYSDTEKDFLEYTLQVDRGQKDNSEEFSTLQAFKMTVSDPKTWLLMGILFSTYVAAAVTNFFPSVVATLKYSRNITYCLTAPPYLLCVVCIMINGWHSDKTQERFLHIVCPLMLTMLANIIAVSTLNTAARYVAMMMMPASFYSSSIVTLSWISGSTNGPSIKRALVLALINTVSNTPNVFTSYLYTSGPRYLSAFCVNLAAAVVAILFAVATRIYLSKQNVRLENGEDTGTHGPTAAQIQAGFRYPL</sequence>
<dbReference type="GO" id="GO:0022857">
    <property type="term" value="F:transmembrane transporter activity"/>
    <property type="evidence" value="ECO:0007669"/>
    <property type="project" value="InterPro"/>
</dbReference>
<feature type="transmembrane region" description="Helical" evidence="6">
    <location>
        <begin position="304"/>
        <end position="325"/>
    </location>
</feature>
<dbReference type="InterPro" id="IPR011701">
    <property type="entry name" value="MFS"/>
</dbReference>
<feature type="transmembrane region" description="Helical" evidence="6">
    <location>
        <begin position="498"/>
        <end position="519"/>
    </location>
</feature>
<evidence type="ECO:0000313" key="8">
    <source>
        <dbReference type="EMBL" id="CED83319.1"/>
    </source>
</evidence>
<dbReference type="EMBL" id="LN483142">
    <property type="protein sequence ID" value="CED83319.1"/>
    <property type="molecule type" value="Genomic_DNA"/>
</dbReference>
<keyword evidence="3 6" id="KW-0812">Transmembrane</keyword>
<evidence type="ECO:0000256" key="2">
    <source>
        <dbReference type="ARBA" id="ARBA00022448"/>
    </source>
</evidence>
<evidence type="ECO:0000259" key="7">
    <source>
        <dbReference type="PROSITE" id="PS50850"/>
    </source>
</evidence>
<feature type="transmembrane region" description="Helical" evidence="6">
    <location>
        <begin position="558"/>
        <end position="583"/>
    </location>
</feature>
<reference evidence="8" key="1">
    <citation type="submission" date="2014-08" db="EMBL/GenBank/DDBJ databases">
        <authorList>
            <person name="Sharma Rahul"/>
            <person name="Thines Marco"/>
        </authorList>
    </citation>
    <scope>NUCLEOTIDE SEQUENCE</scope>
</reference>
<evidence type="ECO:0000256" key="1">
    <source>
        <dbReference type="ARBA" id="ARBA00004141"/>
    </source>
</evidence>
<keyword evidence="2" id="KW-0813">Transport</keyword>
<dbReference type="GO" id="GO:0016020">
    <property type="term" value="C:membrane"/>
    <property type="evidence" value="ECO:0007669"/>
    <property type="project" value="UniProtKB-SubCell"/>
</dbReference>
<dbReference type="SUPFAM" id="SSF103473">
    <property type="entry name" value="MFS general substrate transporter"/>
    <property type="match status" value="1"/>
</dbReference>
<evidence type="ECO:0000256" key="5">
    <source>
        <dbReference type="ARBA" id="ARBA00023136"/>
    </source>
</evidence>
<feature type="transmembrane region" description="Helical" evidence="6">
    <location>
        <begin position="440"/>
        <end position="459"/>
    </location>
</feature>
<dbReference type="AlphaFoldDB" id="A0A0F7SRI9"/>
<feature type="transmembrane region" description="Helical" evidence="6">
    <location>
        <begin position="531"/>
        <end position="552"/>
    </location>
</feature>
<dbReference type="Gene3D" id="1.20.1250.20">
    <property type="entry name" value="MFS general substrate transporter like domains"/>
    <property type="match status" value="1"/>
</dbReference>
<dbReference type="PANTHER" id="PTHR43791">
    <property type="entry name" value="PERMEASE-RELATED"/>
    <property type="match status" value="1"/>
</dbReference>
<name>A0A0F7SRI9_PHARH</name>
<feature type="transmembrane region" description="Helical" evidence="6">
    <location>
        <begin position="337"/>
        <end position="358"/>
    </location>
</feature>
<dbReference type="PROSITE" id="PS50850">
    <property type="entry name" value="MFS"/>
    <property type="match status" value="1"/>
</dbReference>
<organism evidence="8">
    <name type="scientific">Phaffia rhodozyma</name>
    <name type="common">Yeast</name>
    <name type="synonym">Xanthophyllomyces dendrorhous</name>
    <dbReference type="NCBI Taxonomy" id="264483"/>
    <lineage>
        <taxon>Eukaryota</taxon>
        <taxon>Fungi</taxon>
        <taxon>Dikarya</taxon>
        <taxon>Basidiomycota</taxon>
        <taxon>Agaricomycotina</taxon>
        <taxon>Tremellomycetes</taxon>
        <taxon>Cystofilobasidiales</taxon>
        <taxon>Mrakiaceae</taxon>
        <taxon>Phaffia</taxon>
    </lineage>
</organism>
<evidence type="ECO:0000256" key="4">
    <source>
        <dbReference type="ARBA" id="ARBA00022989"/>
    </source>
</evidence>
<dbReference type="FunFam" id="1.20.1250.20:FF:000013">
    <property type="entry name" value="MFS general substrate transporter"/>
    <property type="match status" value="1"/>
</dbReference>
<evidence type="ECO:0000256" key="3">
    <source>
        <dbReference type="ARBA" id="ARBA00022692"/>
    </source>
</evidence>
<feature type="domain" description="Major facilitator superfamily (MFS) profile" evidence="7">
    <location>
        <begin position="154"/>
        <end position="587"/>
    </location>
</feature>
<dbReference type="InterPro" id="IPR036259">
    <property type="entry name" value="MFS_trans_sf"/>
</dbReference>
<proteinExistence type="predicted"/>
<evidence type="ECO:0000256" key="6">
    <source>
        <dbReference type="SAM" id="Phobius"/>
    </source>
</evidence>
<dbReference type="PANTHER" id="PTHR43791:SF23">
    <property type="entry name" value="MAJOR FACILITATOR SUPERFAMILY (MFS) PROFILE DOMAIN-CONTAINING PROTEIN"/>
    <property type="match status" value="1"/>
</dbReference>
<keyword evidence="5 6" id="KW-0472">Membrane</keyword>
<feature type="transmembrane region" description="Helical" evidence="6">
    <location>
        <begin position="471"/>
        <end position="492"/>
    </location>
</feature>